<dbReference type="Proteomes" id="UP000184207">
    <property type="component" value="Unassembled WGS sequence"/>
</dbReference>
<dbReference type="EMBL" id="FRDJ01000005">
    <property type="protein sequence ID" value="SHN60613.1"/>
    <property type="molecule type" value="Genomic_DNA"/>
</dbReference>
<dbReference type="STRING" id="1121883.SAMN02745226_01129"/>
<dbReference type="RefSeq" id="WP_072759278.1">
    <property type="nucleotide sequence ID" value="NZ_FRDJ01000005.1"/>
</dbReference>
<proteinExistence type="predicted"/>
<keyword evidence="2" id="KW-1185">Reference proteome</keyword>
<gene>
    <name evidence="1" type="ORF">SAMN02745226_01129</name>
</gene>
<protein>
    <recommendedName>
        <fullName evidence="3">Secretin and TonB N terminus short domain-containing protein</fullName>
    </recommendedName>
</protein>
<evidence type="ECO:0008006" key="3">
    <source>
        <dbReference type="Google" id="ProtNLM"/>
    </source>
</evidence>
<name>A0A1M7SQ08_FERGO</name>
<dbReference type="AlphaFoldDB" id="A0A1M7SQ08"/>
<evidence type="ECO:0000313" key="2">
    <source>
        <dbReference type="Proteomes" id="UP000184207"/>
    </source>
</evidence>
<accession>A0A1M7SQ08</accession>
<reference evidence="2" key="1">
    <citation type="submission" date="2016-12" db="EMBL/GenBank/DDBJ databases">
        <authorList>
            <person name="Varghese N."/>
            <person name="Submissions S."/>
        </authorList>
    </citation>
    <scope>NUCLEOTIDE SEQUENCE [LARGE SCALE GENOMIC DNA]</scope>
    <source>
        <strain evidence="2">DSM 13020</strain>
    </source>
</reference>
<evidence type="ECO:0000313" key="1">
    <source>
        <dbReference type="EMBL" id="SHN60613.1"/>
    </source>
</evidence>
<organism evidence="1 2">
    <name type="scientific">Fervidobacterium gondwanense DSM 13020</name>
    <dbReference type="NCBI Taxonomy" id="1121883"/>
    <lineage>
        <taxon>Bacteria</taxon>
        <taxon>Thermotogati</taxon>
        <taxon>Thermotogota</taxon>
        <taxon>Thermotogae</taxon>
        <taxon>Thermotogales</taxon>
        <taxon>Fervidobacteriaceae</taxon>
        <taxon>Fervidobacterium</taxon>
    </lineage>
</organism>
<dbReference type="OrthoDB" id="43523at2"/>
<sequence>MKRISPVLLIILIMIYSLPFLFALEVSFFNTNIKEALNILSLDTGAVIIYEPNISGAVTIQVDADFERVLDLILMPYNYYWTKLENVYFVGISDVNASSFLNTAKFYQIPLRFCSAEKIIAVMPKALESFVLKPFEQNNLLVFAPPPIASKIASFVSDIDKPKQAYEVYVKITDISEAFLFNFRLDFSSSRQSIFAPNLLQIPISDTNLNILLNNKEDSEDFKSYTKVKSKL</sequence>